<dbReference type="GO" id="GO:0072559">
    <property type="term" value="C:NLRP3 inflammasome complex"/>
    <property type="evidence" value="ECO:0007669"/>
    <property type="project" value="Ensembl"/>
</dbReference>
<dbReference type="GeneTree" id="ENSGT00940000156747"/>
<keyword evidence="10" id="KW-0539">Nucleus</keyword>
<dbReference type="GO" id="GO:0032481">
    <property type="term" value="P:positive regulation of type I interferon production"/>
    <property type="evidence" value="ECO:0007669"/>
    <property type="project" value="Ensembl"/>
</dbReference>
<dbReference type="RefSeq" id="XP_003912231.3">
    <property type="nucleotide sequence ID" value="XM_003912182.4"/>
</dbReference>
<dbReference type="SMART" id="SM00487">
    <property type="entry name" value="DEXDc"/>
    <property type="match status" value="1"/>
</dbReference>
<dbReference type="InterPro" id="IPR011545">
    <property type="entry name" value="DEAD/DEAH_box_helicase_dom"/>
</dbReference>
<dbReference type="GO" id="GO:0003725">
    <property type="term" value="F:double-stranded RNA binding"/>
    <property type="evidence" value="ECO:0007669"/>
    <property type="project" value="Ensembl"/>
</dbReference>
<feature type="domain" description="Helicase C-terminal" evidence="17">
    <location>
        <begin position="336"/>
        <end position="509"/>
    </location>
</feature>
<dbReference type="Bgee" id="ENSPANG00000024297">
    <property type="expression patterns" value="Expressed in cornea and 64 other cell types or tissues"/>
</dbReference>
<proteinExistence type="inferred from homology"/>
<dbReference type="InterPro" id="IPR014001">
    <property type="entry name" value="Helicase_ATP-bd"/>
</dbReference>
<dbReference type="GO" id="GO:0043023">
    <property type="term" value="F:ribosomal large subunit binding"/>
    <property type="evidence" value="ECO:0007669"/>
    <property type="project" value="Ensembl"/>
</dbReference>
<dbReference type="InterPro" id="IPR027417">
    <property type="entry name" value="P-loop_NTPase"/>
</dbReference>
<reference evidence="18" key="3">
    <citation type="submission" date="2025-09" db="UniProtKB">
        <authorList>
            <consortium name="Ensembl"/>
        </authorList>
    </citation>
    <scope>IDENTIFICATION</scope>
</reference>
<evidence type="ECO:0000256" key="15">
    <source>
        <dbReference type="SAM" id="MobiDB-lite"/>
    </source>
</evidence>
<dbReference type="GO" id="GO:0005654">
    <property type="term" value="C:nucleoplasm"/>
    <property type="evidence" value="ECO:0007669"/>
    <property type="project" value="Ensembl"/>
</dbReference>
<sequence>MHAGSCSPFSKGWSGRDVIGGRREPPARGEEGAVRACCLHLRGGRSCRRLRLLLRCPPDMPEEAGFPPAKRFRPGSGPPSRSGSFPPGRQVVMLLTAGSGGRGGGGGRRQQPPLAQPLASPYPEAVELQRRSLPIFQARGQLLAQLRNLDNAVLIGETGSGKTTQIPQYLYEGGISRQGIIAVTQPRRVAAISLATRVSDEKRTELGKLVGYTVRFDDVTSDDTRIKFLTDGMLLREAISDSLLRKYSCVILDEAHERTIHTDVLFGVVKAAQKRRKELGKLPLKVIVMSATMDVDLFSQYFNGAPVLYLEGRQHPIQVFYTKQPQNDYLHAALVSVFQIHQEAPPSQDILVFLTGQEEIEAMSKTCRDIAKHLPDGCPALLVLPLYASLPYAQQLRVFQGAPKGYRKVIISTNIAETSITITGIKYVVDTGMVKAKKYNPDSGLEVLAVQRVSKTQAWQRTGRAGREDSGICYRLYTEEEFEKFDKMTVPEIQRCNLASVMLQLLAMKVPNVLTFDFMSKPSPDHIQAALAQLDLLGALEHKDDQLSLTPIGRKMAAFPLEPKFAKTILMSPKFHCTEEILTIVSLLSVDSVLHNPPSRREEVQGVRKKFVSSEGDHMTLLNIYRTFKNLGGNKDWCKENFVNSKNMMLVAEVRAQLRDICLKMSMPIVSSRGDMESVRRCLAHSLFMSTAELQPDGTYATTDTHQPVAIHPSSVLFHCKPACVVYTELLYTNKCYMRDLCVVDAEWLYEAAPEYFRRKLRTARN</sequence>
<dbReference type="Proteomes" id="UP000028761">
    <property type="component" value="Chromosome 17"/>
</dbReference>
<dbReference type="Gene3D" id="1.20.120.1080">
    <property type="match status" value="1"/>
</dbReference>
<dbReference type="ExpressionAtlas" id="A0A096P2K1">
    <property type="expression patterns" value="baseline"/>
</dbReference>
<dbReference type="GO" id="GO:0016787">
    <property type="term" value="F:hydrolase activity"/>
    <property type="evidence" value="ECO:0007669"/>
    <property type="project" value="UniProtKB-KW"/>
</dbReference>
<dbReference type="AlphaFoldDB" id="A0A096P2K1"/>
<dbReference type="FunFam" id="3.40.50.300:FF:000145">
    <property type="entry name" value="probable ATP-dependent RNA helicase DHX40"/>
    <property type="match status" value="1"/>
</dbReference>
<feature type="region of interest" description="Disordered" evidence="15">
    <location>
        <begin position="1"/>
        <end position="32"/>
    </location>
</feature>
<evidence type="ECO:0000256" key="1">
    <source>
        <dbReference type="ARBA" id="ARBA00004110"/>
    </source>
</evidence>
<evidence type="ECO:0000256" key="13">
    <source>
        <dbReference type="ARBA" id="ARBA00071560"/>
    </source>
</evidence>
<dbReference type="GO" id="GO:0005524">
    <property type="term" value="F:ATP binding"/>
    <property type="evidence" value="ECO:0007669"/>
    <property type="project" value="UniProtKB-KW"/>
</dbReference>
<dbReference type="GO" id="GO:0003724">
    <property type="term" value="F:RNA helicase activity"/>
    <property type="evidence" value="ECO:0007669"/>
    <property type="project" value="UniProtKB-EC"/>
</dbReference>
<keyword evidence="7" id="KW-0347">Helicase</keyword>
<dbReference type="SUPFAM" id="SSF52540">
    <property type="entry name" value="P-loop containing nucleoside triphosphate hydrolases"/>
    <property type="match status" value="1"/>
</dbReference>
<dbReference type="GO" id="GO:0000182">
    <property type="term" value="F:rDNA binding"/>
    <property type="evidence" value="ECO:0007669"/>
    <property type="project" value="Ensembl"/>
</dbReference>
<comment type="subcellular location">
    <subcellularLocation>
        <location evidence="1">Inflammasome</location>
    </subcellularLocation>
    <subcellularLocation>
        <location evidence="2">Nucleus</location>
        <location evidence="2">Nucleolus</location>
    </subcellularLocation>
</comment>
<dbReference type="Pfam" id="PF21010">
    <property type="entry name" value="HA2_C"/>
    <property type="match status" value="1"/>
</dbReference>
<dbReference type="GO" id="GO:0005730">
    <property type="term" value="C:nucleolus"/>
    <property type="evidence" value="ECO:0007669"/>
    <property type="project" value="UniProtKB-SubCell"/>
</dbReference>
<keyword evidence="5" id="KW-0547">Nucleotide-binding</keyword>
<dbReference type="InterPro" id="IPR007502">
    <property type="entry name" value="Helicase-assoc_dom"/>
</dbReference>
<dbReference type="FunFam" id="1.20.120.1080:FF:000037">
    <property type="entry name" value="ATP-dependent RNA helicase DHX33"/>
    <property type="match status" value="1"/>
</dbReference>
<dbReference type="GO" id="GO:0140297">
    <property type="term" value="F:DNA-binding transcription factor binding"/>
    <property type="evidence" value="ECO:0007669"/>
    <property type="project" value="Ensembl"/>
</dbReference>
<dbReference type="CDD" id="cd17978">
    <property type="entry name" value="DEXHc_DHX33"/>
    <property type="match status" value="1"/>
</dbReference>
<dbReference type="Gene3D" id="3.40.50.300">
    <property type="entry name" value="P-loop containing nucleotide triphosphate hydrolases"/>
    <property type="match status" value="2"/>
</dbReference>
<dbReference type="InterPro" id="IPR001650">
    <property type="entry name" value="Helicase_C-like"/>
</dbReference>
<dbReference type="PROSITE" id="PS51192">
    <property type="entry name" value="HELICASE_ATP_BIND_1"/>
    <property type="match status" value="1"/>
</dbReference>
<evidence type="ECO:0000256" key="12">
    <source>
        <dbReference type="ARBA" id="ARBA00056853"/>
    </source>
</evidence>
<comment type="function">
    <text evidence="12">Implicated in nucleolar organization, ribosome biogenesis, protein synthesis and cytoplasmic dsRNA sensing. Stimulates RNA polymerase I transcription of the 47S precursor rRNA. Associates with ribosomal DNA (rDNA) loci where it is involved in POLR1A recruitment. In the cytoplasm, promotes elongation-competent 80S ribosome assembly at the late stage of mRNA translation initiation. Senses cytosolic dsRNA mediating NLRP3 inflammasome formation in macrophages and type I interferon production in myeloid dendritic cells. Required for NLRP3 activation induced by viral dsRNA and bacterial RNA. In dendritic cells, required for induction of type I interferon production induced by cytoplasmic dsRNA via the activation of MAPK and NF-kappa-B signaling pathways.</text>
</comment>
<dbReference type="PROSITE" id="PS51194">
    <property type="entry name" value="HELICASE_CTER"/>
    <property type="match status" value="1"/>
</dbReference>
<feature type="compositionally biased region" description="Low complexity" evidence="15">
    <location>
        <begin position="74"/>
        <end position="89"/>
    </location>
</feature>
<dbReference type="InterPro" id="IPR002464">
    <property type="entry name" value="DNA/RNA_helicase_DEAH_CS"/>
</dbReference>
<keyword evidence="8" id="KW-0067">ATP-binding</keyword>
<evidence type="ECO:0000256" key="14">
    <source>
        <dbReference type="ARBA" id="ARBA00083359"/>
    </source>
</evidence>
<gene>
    <name evidence="18" type="primary">DHX33</name>
</gene>
<reference evidence="18 19" key="1">
    <citation type="submission" date="2012-03" db="EMBL/GenBank/DDBJ databases">
        <title>Whole Genome Assembly of Papio anubis.</title>
        <authorList>
            <person name="Liu Y.L."/>
            <person name="Abraham K.A."/>
            <person name="Akbar H.A."/>
            <person name="Ali S.A."/>
            <person name="Anosike U.A."/>
            <person name="Aqrawi P.A."/>
            <person name="Arias F.A."/>
            <person name="Attaway T.A."/>
            <person name="Awwad R.A."/>
            <person name="Babu C.B."/>
            <person name="Bandaranaike D.B."/>
            <person name="Battles P.B."/>
            <person name="Bell A.B."/>
            <person name="Beltran B.B."/>
            <person name="Berhane-Mersha D.B."/>
            <person name="Bess C.B."/>
            <person name="Bickham C.B."/>
            <person name="Bolden T.B."/>
            <person name="Carter K.C."/>
            <person name="Chau D.C."/>
            <person name="Chavez A.C."/>
            <person name="Clerc-Blankenburg K.C."/>
            <person name="Coyle M.C."/>
            <person name="Dao M.D."/>
            <person name="Davila M.L.D."/>
            <person name="Davy-Carroll L.D."/>
            <person name="Denson S.D."/>
            <person name="Dinh H.D."/>
            <person name="Fernandez S.F."/>
            <person name="Fernando P.F."/>
            <person name="Forbes L.F."/>
            <person name="Francis C.F."/>
            <person name="Francisco L.F."/>
            <person name="Fu Q.F."/>
            <person name="Garcia-Iii R.G."/>
            <person name="Garrett T.G."/>
            <person name="Gross S.G."/>
            <person name="Gubbala S.G."/>
            <person name="Hirani K.H."/>
            <person name="Hogues M.H."/>
            <person name="Hollins B.H."/>
            <person name="Jackson L.J."/>
            <person name="Javaid M.J."/>
            <person name="Jhangiani S.J."/>
            <person name="Johnson A.J."/>
            <person name="Johnson B.J."/>
            <person name="Jones J.J."/>
            <person name="Joshi V.J."/>
            <person name="Kalu J.K."/>
            <person name="Khan N.K."/>
            <person name="Korchina V.K."/>
            <person name="Kovar C.K."/>
            <person name="Lago L.L."/>
            <person name="Lara F.L."/>
            <person name="Le T.-K.L."/>
            <person name="Lee S.L."/>
            <person name="Legall-Iii F.L."/>
            <person name="Lemon S.L."/>
            <person name="Liu J.L."/>
            <person name="Liu Y.-S.L."/>
            <person name="Liyanage D.L."/>
            <person name="Lopez J.L."/>
            <person name="Lorensuhewa L.L."/>
            <person name="Mata R.M."/>
            <person name="Mathew T.M."/>
            <person name="Mercado C.M."/>
            <person name="Mercado I.M."/>
            <person name="Morales K.M."/>
            <person name="Morgan M.M."/>
            <person name="Munidasa M.M."/>
            <person name="Ngo D.N."/>
            <person name="Nguyen L.N."/>
            <person name="Nguyen T.N."/>
            <person name="Nguyen N.N."/>
            <person name="Obregon M.O."/>
            <person name="Okwuonu G.O."/>
            <person name="Ongeri F.O."/>
            <person name="Onwere C.O."/>
            <person name="Osifeso I.O."/>
            <person name="Parra A.P."/>
            <person name="Patil S.P."/>
            <person name="Perez A.P."/>
            <person name="Perez Y.P."/>
            <person name="Pham C.P."/>
            <person name="Pu L.-L.P."/>
            <person name="Puazo M.P."/>
            <person name="Quiroz J.Q."/>
            <person name="Rouhana J.R."/>
            <person name="Ruiz M.R."/>
            <person name="Ruiz S.-J.R."/>
            <person name="Saada N.S."/>
            <person name="Santibanez J.S."/>
            <person name="Scheel M.S."/>
            <person name="Schneider B.S."/>
            <person name="Simmons D.S."/>
            <person name="Sisson I.S."/>
            <person name="Tang L.-Y.T."/>
            <person name="Thornton R.T."/>
            <person name="Tisius J.T."/>
            <person name="Toledanes G.T."/>
            <person name="Trejos Z.T."/>
            <person name="Usmani K.U."/>
            <person name="Varghese R.V."/>
            <person name="Vattathil S.V."/>
            <person name="Vee V.V."/>
            <person name="Walker D.W."/>
            <person name="Weissenberger G.W."/>
            <person name="White C.W."/>
            <person name="Williams A.W."/>
            <person name="Woodworth J.W."/>
            <person name="Wright R.W."/>
            <person name="Zhu Y.Z."/>
            <person name="Han Y.H."/>
            <person name="Newsham I.N."/>
            <person name="Nazareth L.N."/>
            <person name="Worley K.W."/>
            <person name="Muzny D.M."/>
            <person name="Rogers J.R."/>
            <person name="Gibbs R.G."/>
        </authorList>
    </citation>
    <scope>NUCLEOTIDE SEQUENCE [LARGE SCALE GENOMIC DNA]</scope>
</reference>
<dbReference type="GO" id="GO:0003729">
    <property type="term" value="F:mRNA binding"/>
    <property type="evidence" value="ECO:0007669"/>
    <property type="project" value="Ensembl"/>
</dbReference>
<dbReference type="CDD" id="cd18791">
    <property type="entry name" value="SF2_C_RHA"/>
    <property type="match status" value="1"/>
</dbReference>
<evidence type="ECO:0000256" key="2">
    <source>
        <dbReference type="ARBA" id="ARBA00004604"/>
    </source>
</evidence>
<name>A0A096P2K1_PAPAN</name>
<dbReference type="PANTHER" id="PTHR18934:SF118">
    <property type="entry name" value="ATP-DEPENDENT RNA HELICASE DHX33"/>
    <property type="match status" value="1"/>
</dbReference>
<dbReference type="Pfam" id="PF07717">
    <property type="entry name" value="OB_NTP_bind"/>
    <property type="match status" value="1"/>
</dbReference>
<dbReference type="GO" id="GO:1900227">
    <property type="term" value="P:positive regulation of NLRP3 inflammasome complex assembly"/>
    <property type="evidence" value="ECO:0007669"/>
    <property type="project" value="Ensembl"/>
</dbReference>
<evidence type="ECO:0000256" key="9">
    <source>
        <dbReference type="ARBA" id="ARBA00023233"/>
    </source>
</evidence>
<evidence type="ECO:0000256" key="7">
    <source>
        <dbReference type="ARBA" id="ARBA00022806"/>
    </source>
</evidence>
<dbReference type="EC" id="3.6.4.13" evidence="4"/>
<protein>
    <recommendedName>
        <fullName evidence="13">ATP-dependent RNA helicase DHX33</fullName>
        <ecNumber evidence="4">3.6.4.13</ecNumber>
    </recommendedName>
    <alternativeName>
        <fullName evidence="14">DEAH box protein 33</fullName>
    </alternativeName>
</protein>
<accession>A0A096P2K1</accession>
<keyword evidence="6" id="KW-0378">Hydrolase</keyword>
<dbReference type="PANTHER" id="PTHR18934">
    <property type="entry name" value="ATP-DEPENDENT RNA HELICASE"/>
    <property type="match status" value="1"/>
</dbReference>
<dbReference type="KEGG" id="panu:101001970"/>
<feature type="domain" description="Helicase ATP-binding" evidence="16">
    <location>
        <begin position="143"/>
        <end position="311"/>
    </location>
</feature>
<evidence type="ECO:0000256" key="11">
    <source>
        <dbReference type="ARBA" id="ARBA00047984"/>
    </source>
</evidence>
<dbReference type="Ensembl" id="ENSPANT00000023518.3">
    <property type="protein sequence ID" value="ENSPANP00000019576.3"/>
    <property type="gene ID" value="ENSPANG00000024297.3"/>
</dbReference>
<feature type="compositionally biased region" description="Gly residues" evidence="15">
    <location>
        <begin position="98"/>
        <end position="108"/>
    </location>
</feature>
<dbReference type="Pfam" id="PF00271">
    <property type="entry name" value="Helicase_C"/>
    <property type="match status" value="1"/>
</dbReference>
<dbReference type="Pfam" id="PF04408">
    <property type="entry name" value="WHD_HA2"/>
    <property type="match status" value="1"/>
</dbReference>
<evidence type="ECO:0000313" key="18">
    <source>
        <dbReference type="Ensembl" id="ENSPANP00000019576.3"/>
    </source>
</evidence>
<comment type="similarity">
    <text evidence="3">Belongs to the DEAD box helicase family. DEAH subfamily.</text>
</comment>
<evidence type="ECO:0000256" key="3">
    <source>
        <dbReference type="ARBA" id="ARBA00008792"/>
    </source>
</evidence>
<feature type="compositionally biased region" description="Basic and acidic residues" evidence="15">
    <location>
        <begin position="19"/>
        <end position="32"/>
    </location>
</feature>
<dbReference type="GO" id="GO:0043410">
    <property type="term" value="P:positive regulation of MAPK cascade"/>
    <property type="evidence" value="ECO:0007669"/>
    <property type="project" value="Ensembl"/>
</dbReference>
<dbReference type="PROSITE" id="PS00690">
    <property type="entry name" value="DEAH_ATP_HELICASE"/>
    <property type="match status" value="1"/>
</dbReference>
<dbReference type="SMART" id="SM00490">
    <property type="entry name" value="HELICc"/>
    <property type="match status" value="1"/>
</dbReference>
<keyword evidence="9" id="KW-1271">Inflammasome</keyword>
<dbReference type="FunFam" id="3.40.50.300:FF:000750">
    <property type="entry name" value="Putative ATP-dependent RNA helicase DHX33"/>
    <property type="match status" value="1"/>
</dbReference>
<dbReference type="HOGENOM" id="CLU_001832_5_11_1"/>
<evidence type="ECO:0000256" key="8">
    <source>
        <dbReference type="ARBA" id="ARBA00022840"/>
    </source>
</evidence>
<feature type="region of interest" description="Disordered" evidence="15">
    <location>
        <begin position="58"/>
        <end position="116"/>
    </location>
</feature>
<organism evidence="18 19">
    <name type="scientific">Papio anubis</name>
    <name type="common">Olive baboon</name>
    <dbReference type="NCBI Taxonomy" id="9555"/>
    <lineage>
        <taxon>Eukaryota</taxon>
        <taxon>Metazoa</taxon>
        <taxon>Chordata</taxon>
        <taxon>Craniata</taxon>
        <taxon>Vertebrata</taxon>
        <taxon>Euteleostomi</taxon>
        <taxon>Mammalia</taxon>
        <taxon>Eutheria</taxon>
        <taxon>Euarchontoglires</taxon>
        <taxon>Primates</taxon>
        <taxon>Haplorrhini</taxon>
        <taxon>Catarrhini</taxon>
        <taxon>Cercopithecidae</taxon>
        <taxon>Cercopithecinae</taxon>
        <taxon>Papio</taxon>
    </lineage>
</organism>
<dbReference type="Pfam" id="PF00270">
    <property type="entry name" value="DEAD"/>
    <property type="match status" value="1"/>
</dbReference>
<keyword evidence="9" id="KW-0963">Cytoplasm</keyword>
<evidence type="ECO:0000256" key="10">
    <source>
        <dbReference type="ARBA" id="ARBA00023242"/>
    </source>
</evidence>
<dbReference type="InterPro" id="IPR048333">
    <property type="entry name" value="HA2_WH"/>
</dbReference>
<dbReference type="InterPro" id="IPR011709">
    <property type="entry name" value="DEAD-box_helicase_OB_fold"/>
</dbReference>
<keyword evidence="19" id="KW-1185">Reference proteome</keyword>
<dbReference type="OMA" id="CHENFLH"/>
<dbReference type="GO" id="GO:0045943">
    <property type="term" value="P:positive regulation of transcription by RNA polymerase I"/>
    <property type="evidence" value="ECO:0007669"/>
    <property type="project" value="Ensembl"/>
</dbReference>
<evidence type="ECO:0000259" key="17">
    <source>
        <dbReference type="PROSITE" id="PS51194"/>
    </source>
</evidence>
<comment type="catalytic activity">
    <reaction evidence="11">
        <text>ATP + H2O = ADP + phosphate + H(+)</text>
        <dbReference type="Rhea" id="RHEA:13065"/>
        <dbReference type="ChEBI" id="CHEBI:15377"/>
        <dbReference type="ChEBI" id="CHEBI:15378"/>
        <dbReference type="ChEBI" id="CHEBI:30616"/>
        <dbReference type="ChEBI" id="CHEBI:43474"/>
        <dbReference type="ChEBI" id="CHEBI:456216"/>
        <dbReference type="EC" id="3.6.4.13"/>
    </reaction>
</comment>
<dbReference type="eggNOG" id="KOG0922">
    <property type="taxonomic scope" value="Eukaryota"/>
</dbReference>
<evidence type="ECO:0000259" key="16">
    <source>
        <dbReference type="PROSITE" id="PS51192"/>
    </source>
</evidence>
<evidence type="ECO:0000256" key="5">
    <source>
        <dbReference type="ARBA" id="ARBA00022741"/>
    </source>
</evidence>
<dbReference type="SMART" id="SM00847">
    <property type="entry name" value="HA2"/>
    <property type="match status" value="1"/>
</dbReference>
<evidence type="ECO:0000313" key="19">
    <source>
        <dbReference type="Proteomes" id="UP000028761"/>
    </source>
</evidence>
<dbReference type="GO" id="GO:0006413">
    <property type="term" value="P:translational initiation"/>
    <property type="evidence" value="ECO:0007669"/>
    <property type="project" value="Ensembl"/>
</dbReference>
<dbReference type="CTD" id="56919"/>
<dbReference type="STRING" id="9555.ENSPANP00000019576"/>
<evidence type="ECO:0000256" key="4">
    <source>
        <dbReference type="ARBA" id="ARBA00012552"/>
    </source>
</evidence>
<reference evidence="18" key="2">
    <citation type="submission" date="2025-08" db="UniProtKB">
        <authorList>
            <consortium name="Ensembl"/>
        </authorList>
    </citation>
    <scope>IDENTIFICATION</scope>
</reference>
<dbReference type="GeneID" id="101001970"/>
<evidence type="ECO:0000256" key="6">
    <source>
        <dbReference type="ARBA" id="ARBA00022801"/>
    </source>
</evidence>